<feature type="chain" id="PRO_5026236681" description="DUF4189 domain-containing protein" evidence="1">
    <location>
        <begin position="24"/>
        <end position="174"/>
    </location>
</feature>
<sequence>MEKFISLSLMLLGTAIISQMSFANNPTNGYCQTVDPSVCGWGASAPAQARWFIAVAFDPITGAYAASSGTEHQIALRHAYKTCRSINVVDGKQKRCSGSIKSDSGSSSNTTPFVLARGQREDGQYGFNIRYNGYGTRSFWPQDSKNLKVSEAQAAMDDCQYRFNLKNCTLVISY</sequence>
<evidence type="ECO:0000313" key="3">
    <source>
        <dbReference type="Proteomes" id="UP000502297"/>
    </source>
</evidence>
<keyword evidence="1" id="KW-0732">Signal</keyword>
<dbReference type="RefSeq" id="WP_166225199.1">
    <property type="nucleotide sequence ID" value="NZ_CP049801.1"/>
</dbReference>
<proteinExistence type="predicted"/>
<keyword evidence="3" id="KW-1185">Reference proteome</keyword>
<reference evidence="2 3" key="1">
    <citation type="submission" date="2020-03" db="EMBL/GenBank/DDBJ databases">
        <authorList>
            <person name="Zhu W."/>
        </authorList>
    </citation>
    <scope>NUCLEOTIDE SEQUENCE [LARGE SCALE GENOMIC DNA]</scope>
    <source>
        <strain evidence="2 3">323-1</strain>
    </source>
</reference>
<accession>A0A6G8RXW4</accession>
<dbReference type="Proteomes" id="UP000502297">
    <property type="component" value="Chromosome"/>
</dbReference>
<name>A0A6G8RXW4_9GAMM</name>
<feature type="signal peptide" evidence="1">
    <location>
        <begin position="1"/>
        <end position="23"/>
    </location>
</feature>
<dbReference type="EMBL" id="CP049801">
    <property type="protein sequence ID" value="QIO06786.1"/>
    <property type="molecule type" value="Genomic_DNA"/>
</dbReference>
<gene>
    <name evidence="2" type="ORF">G8E00_12960</name>
</gene>
<evidence type="ECO:0008006" key="4">
    <source>
        <dbReference type="Google" id="ProtNLM"/>
    </source>
</evidence>
<evidence type="ECO:0000256" key="1">
    <source>
        <dbReference type="SAM" id="SignalP"/>
    </source>
</evidence>
<dbReference type="AlphaFoldDB" id="A0A6G8RXW4"/>
<evidence type="ECO:0000313" key="2">
    <source>
        <dbReference type="EMBL" id="QIO06786.1"/>
    </source>
</evidence>
<dbReference type="KEGG" id="asha:G8E00_12960"/>
<protein>
    <recommendedName>
        <fullName evidence="4">DUF4189 domain-containing protein</fullName>
    </recommendedName>
</protein>
<organism evidence="2 3">
    <name type="scientific">Acinetobacter shaoyimingii</name>
    <dbReference type="NCBI Taxonomy" id="2715164"/>
    <lineage>
        <taxon>Bacteria</taxon>
        <taxon>Pseudomonadati</taxon>
        <taxon>Pseudomonadota</taxon>
        <taxon>Gammaproteobacteria</taxon>
        <taxon>Moraxellales</taxon>
        <taxon>Moraxellaceae</taxon>
        <taxon>Acinetobacter</taxon>
    </lineage>
</organism>